<evidence type="ECO:0000256" key="14">
    <source>
        <dbReference type="ARBA" id="ARBA00046272"/>
    </source>
</evidence>
<keyword evidence="4" id="KW-0934">Plastid</keyword>
<keyword evidence="19" id="KW-1185">Reference proteome</keyword>
<organism evidence="18 19">
    <name type="scientific">Dictyostelium discoideum</name>
    <name type="common">Social amoeba</name>
    <dbReference type="NCBI Taxonomy" id="44689"/>
    <lineage>
        <taxon>Eukaryota</taxon>
        <taxon>Amoebozoa</taxon>
        <taxon>Evosea</taxon>
        <taxon>Eumycetozoa</taxon>
        <taxon>Dictyostelia</taxon>
        <taxon>Dictyosteliales</taxon>
        <taxon>Dictyosteliaceae</taxon>
        <taxon>Dictyostelium</taxon>
    </lineage>
</organism>
<comment type="subcellular location">
    <subcellularLocation>
        <location evidence="14">Plastid</location>
        <location evidence="14">Chloroplast thylakoid</location>
    </subcellularLocation>
</comment>
<evidence type="ECO:0000256" key="3">
    <source>
        <dbReference type="ARBA" id="ARBA00022559"/>
    </source>
</evidence>
<dbReference type="Gene3D" id="3.40.30.10">
    <property type="entry name" value="Glutaredoxin"/>
    <property type="match status" value="1"/>
</dbReference>
<reference evidence="18 19" key="1">
    <citation type="journal article" date="2005" name="Nature">
        <title>The genome of the social amoeba Dictyostelium discoideum.</title>
        <authorList>
            <consortium name="The Dictyostelium discoideum Sequencing Consortium"/>
            <person name="Eichinger L."/>
            <person name="Pachebat J.A."/>
            <person name="Glockner G."/>
            <person name="Rajandream M.A."/>
            <person name="Sucgang R."/>
            <person name="Berriman M."/>
            <person name="Song J."/>
            <person name="Olsen R."/>
            <person name="Szafranski K."/>
            <person name="Xu Q."/>
            <person name="Tunggal B."/>
            <person name="Kummerfeld S."/>
            <person name="Madera M."/>
            <person name="Konfortov B.A."/>
            <person name="Rivero F."/>
            <person name="Bankier A.T."/>
            <person name="Lehmann R."/>
            <person name="Hamlin N."/>
            <person name="Davies R."/>
            <person name="Gaudet P."/>
            <person name="Fey P."/>
            <person name="Pilcher K."/>
            <person name="Chen G."/>
            <person name="Saunders D."/>
            <person name="Sodergren E."/>
            <person name="Davis P."/>
            <person name="Kerhornou A."/>
            <person name="Nie X."/>
            <person name="Hall N."/>
            <person name="Anjard C."/>
            <person name="Hemphill L."/>
            <person name="Bason N."/>
            <person name="Farbrother P."/>
            <person name="Desany B."/>
            <person name="Just E."/>
            <person name="Morio T."/>
            <person name="Rost R."/>
            <person name="Churcher C."/>
            <person name="Cooper J."/>
            <person name="Haydock S."/>
            <person name="van Driessche N."/>
            <person name="Cronin A."/>
            <person name="Goodhead I."/>
            <person name="Muzny D."/>
            <person name="Mourier T."/>
            <person name="Pain A."/>
            <person name="Lu M."/>
            <person name="Harper D."/>
            <person name="Lindsay R."/>
            <person name="Hauser H."/>
            <person name="James K."/>
            <person name="Quiles M."/>
            <person name="Madan Babu M."/>
            <person name="Saito T."/>
            <person name="Buchrieser C."/>
            <person name="Wardroper A."/>
            <person name="Felder M."/>
            <person name="Thangavelu M."/>
            <person name="Johnson D."/>
            <person name="Knights A."/>
            <person name="Loulseged H."/>
            <person name="Mungall K."/>
            <person name="Oliver K."/>
            <person name="Price C."/>
            <person name="Quail M.A."/>
            <person name="Urushihara H."/>
            <person name="Hernandez J."/>
            <person name="Rabbinowitsch E."/>
            <person name="Steffen D."/>
            <person name="Sanders M."/>
            <person name="Ma J."/>
            <person name="Kohara Y."/>
            <person name="Sharp S."/>
            <person name="Simmonds M."/>
            <person name="Spiegler S."/>
            <person name="Tivey A."/>
            <person name="Sugano S."/>
            <person name="White B."/>
            <person name="Walker D."/>
            <person name="Woodward J."/>
            <person name="Winckler T."/>
            <person name="Tanaka Y."/>
            <person name="Shaulsky G."/>
            <person name="Schleicher M."/>
            <person name="Weinstock G."/>
            <person name="Rosenthal A."/>
            <person name="Cox E.C."/>
            <person name="Chisholm R.L."/>
            <person name="Gibbs R."/>
            <person name="Loomis W.F."/>
            <person name="Platzer M."/>
            <person name="Kay R.R."/>
            <person name="Williams J."/>
            <person name="Dear P.H."/>
            <person name="Noegel A.A."/>
            <person name="Barrell B."/>
            <person name="Kuspa A."/>
        </authorList>
    </citation>
    <scope>NUCLEOTIDE SEQUENCE [LARGE SCALE GENOMIC DNA]</scope>
    <source>
        <strain evidence="18 19">AX4</strain>
    </source>
</reference>
<keyword evidence="9" id="KW-1015">Disulfide bond</keyword>
<dbReference type="VEuPathDB" id="AmoebaDB:DDB_G0275755"/>
<dbReference type="EMBL" id="AAFI02000013">
    <property type="protein sequence ID" value="EAL69628.1"/>
    <property type="molecule type" value="Genomic_DNA"/>
</dbReference>
<evidence type="ECO:0000256" key="7">
    <source>
        <dbReference type="ARBA" id="ARBA00023002"/>
    </source>
</evidence>
<dbReference type="GO" id="GO:0005737">
    <property type="term" value="C:cytoplasm"/>
    <property type="evidence" value="ECO:0000318"/>
    <property type="project" value="GO_Central"/>
</dbReference>
<evidence type="ECO:0000256" key="15">
    <source>
        <dbReference type="ARBA" id="ARBA00049091"/>
    </source>
</evidence>
<evidence type="ECO:0000256" key="11">
    <source>
        <dbReference type="ARBA" id="ARBA00032824"/>
    </source>
</evidence>
<dbReference type="GO" id="GO:0045454">
    <property type="term" value="P:cell redox homeostasis"/>
    <property type="evidence" value="ECO:0000318"/>
    <property type="project" value="GO_Central"/>
</dbReference>
<keyword evidence="8" id="KW-0793">Thylakoid</keyword>
<keyword evidence="3" id="KW-0575">Peroxidase</keyword>
<evidence type="ECO:0000256" key="6">
    <source>
        <dbReference type="ARBA" id="ARBA00022946"/>
    </source>
</evidence>
<evidence type="ECO:0000256" key="9">
    <source>
        <dbReference type="ARBA" id="ARBA00023157"/>
    </source>
</evidence>
<dbReference type="GO" id="GO:0034599">
    <property type="term" value="P:cellular response to oxidative stress"/>
    <property type="evidence" value="ECO:0000318"/>
    <property type="project" value="GO_Central"/>
</dbReference>
<name>Q552Z0_DICDI</name>
<proteinExistence type="inferred from homology"/>
<dbReference type="CDD" id="cd03017">
    <property type="entry name" value="PRX_BCP"/>
    <property type="match status" value="1"/>
</dbReference>
<keyword evidence="7" id="KW-0560">Oxidoreductase</keyword>
<comment type="similarity">
    <text evidence="12">Belongs to the peroxiredoxin family. BCP/PrxQ subfamily.</text>
</comment>
<evidence type="ECO:0000256" key="13">
    <source>
        <dbReference type="ARBA" id="ARBA00042163"/>
    </source>
</evidence>
<evidence type="ECO:0000259" key="17">
    <source>
        <dbReference type="PROSITE" id="PS51352"/>
    </source>
</evidence>
<keyword evidence="10" id="KW-0676">Redox-active center</keyword>
<dbReference type="EC" id="1.11.1.24" evidence="1"/>
<keyword evidence="2" id="KW-0150">Chloroplast</keyword>
<dbReference type="AlphaFoldDB" id="Q552Z0"/>
<evidence type="ECO:0000256" key="12">
    <source>
        <dbReference type="ARBA" id="ARBA00038489"/>
    </source>
</evidence>
<evidence type="ECO:0000256" key="4">
    <source>
        <dbReference type="ARBA" id="ARBA00022640"/>
    </source>
</evidence>
<evidence type="ECO:0000313" key="18">
    <source>
        <dbReference type="EMBL" id="EAL69628.1"/>
    </source>
</evidence>
<dbReference type="PANTHER" id="PTHR42801:SF4">
    <property type="entry name" value="AHPC_TSA FAMILY PROTEIN"/>
    <property type="match status" value="1"/>
</dbReference>
<dbReference type="HOGENOM" id="CLU_042529_14_2_1"/>
<sequence>MLLLQNFNQQQNSNLIIQLIVAGVIIILISKFFILPFLSNKSSSKMTKLKVGDQAPDFTASDKDGKSYSLKDFADKVLVLYFYPKDSTPGCTKEACSFRDNYEQFTEAGAVVVGVSSDDAESHSKFSAKYRLPFTLLTDNKGEMAKKYGVKKELLLIPGRSTFIIDKNQKIALIHSSLLNAESHITESLKVIEQLKSQ</sequence>
<dbReference type="PhylomeDB" id="Q552Z0"/>
<dbReference type="KEGG" id="ddi:DDB_G0275755"/>
<dbReference type="FunFam" id="3.40.30.10:FF:000122">
    <property type="entry name" value="Peroxiredoxin Q chloroplastic"/>
    <property type="match status" value="1"/>
</dbReference>
<dbReference type="dictyBase" id="DDB_G0275755"/>
<dbReference type="InterPro" id="IPR013766">
    <property type="entry name" value="Thioredoxin_domain"/>
</dbReference>
<evidence type="ECO:0000256" key="10">
    <source>
        <dbReference type="ARBA" id="ARBA00023284"/>
    </source>
</evidence>
<dbReference type="FunCoup" id="Q552Z0">
    <property type="interactions" value="29"/>
</dbReference>
<evidence type="ECO:0000256" key="16">
    <source>
        <dbReference type="SAM" id="Phobius"/>
    </source>
</evidence>
<dbReference type="GO" id="GO:0008379">
    <property type="term" value="F:thioredoxin peroxidase activity"/>
    <property type="evidence" value="ECO:0000318"/>
    <property type="project" value="GO_Central"/>
</dbReference>
<dbReference type="InterPro" id="IPR050924">
    <property type="entry name" value="Peroxiredoxin_BCP/PrxQ"/>
</dbReference>
<feature type="transmembrane region" description="Helical" evidence="16">
    <location>
        <begin position="15"/>
        <end position="38"/>
    </location>
</feature>
<dbReference type="InParanoid" id="Q552Z0"/>
<dbReference type="PaxDb" id="44689-DDB0232269"/>
<evidence type="ECO:0000256" key="5">
    <source>
        <dbReference type="ARBA" id="ARBA00022862"/>
    </source>
</evidence>
<evidence type="ECO:0000256" key="8">
    <source>
        <dbReference type="ARBA" id="ARBA00023078"/>
    </source>
</evidence>
<keyword evidence="16" id="KW-0472">Membrane</keyword>
<dbReference type="eggNOG" id="KOG0855">
    <property type="taxonomic scope" value="Eukaryota"/>
</dbReference>
<accession>Q552Z0</accession>
<comment type="catalytic activity">
    <reaction evidence="15">
        <text>a hydroperoxide + [thioredoxin]-dithiol = an alcohol + [thioredoxin]-disulfide + H2O</text>
        <dbReference type="Rhea" id="RHEA:62620"/>
        <dbReference type="Rhea" id="RHEA-COMP:10698"/>
        <dbReference type="Rhea" id="RHEA-COMP:10700"/>
        <dbReference type="ChEBI" id="CHEBI:15377"/>
        <dbReference type="ChEBI" id="CHEBI:29950"/>
        <dbReference type="ChEBI" id="CHEBI:30879"/>
        <dbReference type="ChEBI" id="CHEBI:35924"/>
        <dbReference type="ChEBI" id="CHEBI:50058"/>
        <dbReference type="EC" id="1.11.1.24"/>
    </reaction>
</comment>
<evidence type="ECO:0000256" key="2">
    <source>
        <dbReference type="ARBA" id="ARBA00022528"/>
    </source>
</evidence>
<dbReference type="InterPro" id="IPR036249">
    <property type="entry name" value="Thioredoxin-like_sf"/>
</dbReference>
<protein>
    <recommendedName>
        <fullName evidence="1">thioredoxin-dependent peroxiredoxin</fullName>
        <ecNumber evidence="1">1.11.1.24</ecNumber>
    </recommendedName>
    <alternativeName>
        <fullName evidence="11">Thioredoxin peroxidase</fullName>
    </alternativeName>
    <alternativeName>
        <fullName evidence="13">Thioredoxin-dependent peroxiredoxin Q</fullName>
    </alternativeName>
</protein>
<feature type="domain" description="Thioredoxin" evidence="17">
    <location>
        <begin position="49"/>
        <end position="197"/>
    </location>
</feature>
<gene>
    <name evidence="18" type="ORF">DDB_G0275755</name>
</gene>
<keyword evidence="16" id="KW-0812">Transmembrane</keyword>
<keyword evidence="6" id="KW-0809">Transit peptide</keyword>
<comment type="caution">
    <text evidence="18">The sequence shown here is derived from an EMBL/GenBank/DDBJ whole genome shotgun (WGS) entry which is preliminary data.</text>
</comment>
<dbReference type="InterPro" id="IPR000866">
    <property type="entry name" value="AhpC/TSA"/>
</dbReference>
<evidence type="ECO:0000256" key="1">
    <source>
        <dbReference type="ARBA" id="ARBA00013017"/>
    </source>
</evidence>
<dbReference type="Pfam" id="PF00578">
    <property type="entry name" value="AhpC-TSA"/>
    <property type="match status" value="1"/>
</dbReference>
<dbReference type="PeroxiBase" id="4316">
    <property type="entry name" value="DdBCP01"/>
</dbReference>
<dbReference type="SMR" id="Q552Z0"/>
<keyword evidence="16" id="KW-1133">Transmembrane helix</keyword>
<keyword evidence="5" id="KW-0049">Antioxidant</keyword>
<dbReference type="PROSITE" id="PS51352">
    <property type="entry name" value="THIOREDOXIN_2"/>
    <property type="match status" value="1"/>
</dbReference>
<dbReference type="OMA" id="MNTHADR"/>
<dbReference type="GeneID" id="8620112"/>
<evidence type="ECO:0000313" key="19">
    <source>
        <dbReference type="Proteomes" id="UP000002195"/>
    </source>
</evidence>
<dbReference type="Proteomes" id="UP000002195">
    <property type="component" value="Unassembled WGS sequence"/>
</dbReference>
<dbReference type="RefSeq" id="XP_643530.1">
    <property type="nucleotide sequence ID" value="XM_638438.1"/>
</dbReference>
<dbReference type="PANTHER" id="PTHR42801">
    <property type="entry name" value="THIOREDOXIN-DEPENDENT PEROXIDE REDUCTASE"/>
    <property type="match status" value="1"/>
</dbReference>
<dbReference type="SUPFAM" id="SSF52833">
    <property type="entry name" value="Thioredoxin-like"/>
    <property type="match status" value="1"/>
</dbReference>